<dbReference type="AlphaFoldDB" id="A0A2P2K3P7"/>
<dbReference type="EMBL" id="GGEC01019825">
    <property type="protein sequence ID" value="MBX00309.1"/>
    <property type="molecule type" value="Transcribed_RNA"/>
</dbReference>
<organism evidence="1">
    <name type="scientific">Rhizophora mucronata</name>
    <name type="common">Asiatic mangrove</name>
    <dbReference type="NCBI Taxonomy" id="61149"/>
    <lineage>
        <taxon>Eukaryota</taxon>
        <taxon>Viridiplantae</taxon>
        <taxon>Streptophyta</taxon>
        <taxon>Embryophyta</taxon>
        <taxon>Tracheophyta</taxon>
        <taxon>Spermatophyta</taxon>
        <taxon>Magnoliopsida</taxon>
        <taxon>eudicotyledons</taxon>
        <taxon>Gunneridae</taxon>
        <taxon>Pentapetalae</taxon>
        <taxon>rosids</taxon>
        <taxon>fabids</taxon>
        <taxon>Malpighiales</taxon>
        <taxon>Rhizophoraceae</taxon>
        <taxon>Rhizophora</taxon>
    </lineage>
</organism>
<protein>
    <submittedName>
        <fullName evidence="1">Uncharacterized protein</fullName>
    </submittedName>
</protein>
<name>A0A2P2K3P7_RHIMU</name>
<evidence type="ECO:0000313" key="1">
    <source>
        <dbReference type="EMBL" id="MBX00309.1"/>
    </source>
</evidence>
<sequence>MFQRTLEQVASGRAGLQLYIKCSQGGKFLRNFPTIPHNLNDPCHKRTLLYLGTC</sequence>
<reference evidence="1" key="1">
    <citation type="submission" date="2018-02" db="EMBL/GenBank/DDBJ databases">
        <title>Rhizophora mucronata_Transcriptome.</title>
        <authorList>
            <person name="Meera S.P."/>
            <person name="Sreeshan A."/>
            <person name="Augustine A."/>
        </authorList>
    </citation>
    <scope>NUCLEOTIDE SEQUENCE</scope>
    <source>
        <tissue evidence="1">Leaf</tissue>
    </source>
</reference>
<proteinExistence type="predicted"/>
<accession>A0A2P2K3P7</accession>